<dbReference type="CDD" id="cd02440">
    <property type="entry name" value="AdoMet_MTases"/>
    <property type="match status" value="1"/>
</dbReference>
<reference evidence="4" key="1">
    <citation type="submission" date="2017-05" db="EMBL/GenBank/DDBJ databases">
        <authorList>
            <person name="Macchi M."/>
            <person name="Festa S."/>
            <person name="Coppotelli B.M."/>
            <person name="Morelli I.S."/>
        </authorList>
    </citation>
    <scope>NUCLEOTIDE SEQUENCE [LARGE SCALE GENOMIC DNA]</scope>
    <source>
        <strain evidence="4">I</strain>
    </source>
</reference>
<dbReference type="AlphaFoldDB" id="A0A211ZET4"/>
<sequence>MSWNGGYVTDVAYTTGYYAPQTPGHIALACLMGNVLPGFARDPDRLTYLELGCGRGRGALCLAASNPGWRVIAVDFMPAHIAEARELAADAGIGNIEFIEADIATLDPDTLPEVDVASAHGLWSWVSDEVRAGIVRLLGRRLRPGGALHLSYNALPAWQGVLGLQRLIRTAGERIDGRSDRKAEGAMQLVQALGEAGAFHLDQSDLVRVLKKDLPGMPPEYLAHEYMNADWRPCFHADVAAALGDAKLDYVASGEILENFPELMLSAEQRAVIGRTEDAGLRELMKDMCLPRSLRHDIFIRGPRGISGKARNAALAGLWLTLTRRVEDFSYAVNMPAGKAELDRGFYEPVVAALAEGPRRVGDLLALPAVVGKRDNPAELVGMLVGTGQAVTLARPEAGIGDEAARLNSRVAARILQNGDPPHGALASLRLGSGLRCGGNDTLATAMIGRFGLDAPVERWAEVLGLPAEGEERDRFLREAEETRQRRGSVWRHAGII</sequence>
<dbReference type="Pfam" id="PF13649">
    <property type="entry name" value="Methyltransf_25"/>
    <property type="match status" value="1"/>
</dbReference>
<organism evidence="3 4">
    <name type="scientific">Inquilinus limosus</name>
    <dbReference type="NCBI Taxonomy" id="171674"/>
    <lineage>
        <taxon>Bacteria</taxon>
        <taxon>Pseudomonadati</taxon>
        <taxon>Pseudomonadota</taxon>
        <taxon>Alphaproteobacteria</taxon>
        <taxon>Rhodospirillales</taxon>
        <taxon>Rhodospirillaceae</taxon>
        <taxon>Inquilinus</taxon>
    </lineage>
</organism>
<dbReference type="InterPro" id="IPR041698">
    <property type="entry name" value="Methyltransf_25"/>
</dbReference>
<name>A0A211ZET4_9PROT</name>
<evidence type="ECO:0000259" key="1">
    <source>
        <dbReference type="Pfam" id="PF10119"/>
    </source>
</evidence>
<accession>A0A211ZET4</accession>
<dbReference type="EMBL" id="NHON01000078">
    <property type="protein sequence ID" value="OWJ63808.1"/>
    <property type="molecule type" value="Genomic_DNA"/>
</dbReference>
<evidence type="ECO:0000313" key="3">
    <source>
        <dbReference type="EMBL" id="OWJ63808.1"/>
    </source>
</evidence>
<evidence type="ECO:0000313" key="4">
    <source>
        <dbReference type="Proteomes" id="UP000196655"/>
    </source>
</evidence>
<keyword evidence="4" id="KW-1185">Reference proteome</keyword>
<dbReference type="InterPro" id="IPR029063">
    <property type="entry name" value="SAM-dependent_MTases_sf"/>
</dbReference>
<dbReference type="Pfam" id="PF10119">
    <property type="entry name" value="MethyTransf_Reg"/>
    <property type="match status" value="1"/>
</dbReference>
<dbReference type="Gene3D" id="3.40.50.150">
    <property type="entry name" value="Vaccinia Virus protein VP39"/>
    <property type="match status" value="1"/>
</dbReference>
<protein>
    <recommendedName>
        <fullName evidence="5">Methyltransferase domain-containing protein</fullName>
    </recommendedName>
</protein>
<dbReference type="Proteomes" id="UP000196655">
    <property type="component" value="Unassembled WGS sequence"/>
</dbReference>
<proteinExistence type="predicted"/>
<feature type="domain" description="Methyltransferase regulatory" evidence="1">
    <location>
        <begin position="219"/>
        <end position="301"/>
    </location>
</feature>
<evidence type="ECO:0000259" key="2">
    <source>
        <dbReference type="Pfam" id="PF13649"/>
    </source>
</evidence>
<dbReference type="OrthoDB" id="5298787at2"/>
<dbReference type="SUPFAM" id="SSF53335">
    <property type="entry name" value="S-adenosyl-L-methionine-dependent methyltransferases"/>
    <property type="match status" value="1"/>
</dbReference>
<evidence type="ECO:0008006" key="5">
    <source>
        <dbReference type="Google" id="ProtNLM"/>
    </source>
</evidence>
<feature type="domain" description="Methyltransferase" evidence="2">
    <location>
        <begin position="49"/>
        <end position="146"/>
    </location>
</feature>
<comment type="caution">
    <text evidence="3">The sequence shown here is derived from an EMBL/GenBank/DDBJ whole genome shotgun (WGS) entry which is preliminary data.</text>
</comment>
<dbReference type="InterPro" id="IPR018773">
    <property type="entry name" value="MeTrfase_reg_dom_prd"/>
</dbReference>
<dbReference type="RefSeq" id="WP_088155137.1">
    <property type="nucleotide sequence ID" value="NZ_NHON01000078.1"/>
</dbReference>
<gene>
    <name evidence="3" type="ORF">BWR60_27835</name>
</gene>